<organism evidence="1">
    <name type="scientific">Anguilla anguilla</name>
    <name type="common">European freshwater eel</name>
    <name type="synonym">Muraena anguilla</name>
    <dbReference type="NCBI Taxonomy" id="7936"/>
    <lineage>
        <taxon>Eukaryota</taxon>
        <taxon>Metazoa</taxon>
        <taxon>Chordata</taxon>
        <taxon>Craniata</taxon>
        <taxon>Vertebrata</taxon>
        <taxon>Euteleostomi</taxon>
        <taxon>Actinopterygii</taxon>
        <taxon>Neopterygii</taxon>
        <taxon>Teleostei</taxon>
        <taxon>Anguilliformes</taxon>
        <taxon>Anguillidae</taxon>
        <taxon>Anguilla</taxon>
    </lineage>
</organism>
<sequence>MTGLSEALQFPVKGFLLNEPFRRAVTLSVLI</sequence>
<protein>
    <submittedName>
        <fullName evidence="1">Uncharacterized protein</fullName>
    </submittedName>
</protein>
<dbReference type="EMBL" id="GBXM01025391">
    <property type="protein sequence ID" value="JAH83186.1"/>
    <property type="molecule type" value="Transcribed_RNA"/>
</dbReference>
<name>A0A0E9VYN1_ANGAN</name>
<dbReference type="AlphaFoldDB" id="A0A0E9VYN1"/>
<accession>A0A0E9VYN1</accession>
<proteinExistence type="predicted"/>
<reference evidence="1" key="1">
    <citation type="submission" date="2014-11" db="EMBL/GenBank/DDBJ databases">
        <authorList>
            <person name="Amaro Gonzalez C."/>
        </authorList>
    </citation>
    <scope>NUCLEOTIDE SEQUENCE</scope>
</reference>
<reference evidence="1" key="2">
    <citation type="journal article" date="2015" name="Fish Shellfish Immunol.">
        <title>Early steps in the European eel (Anguilla anguilla)-Vibrio vulnificus interaction in the gills: Role of the RtxA13 toxin.</title>
        <authorList>
            <person name="Callol A."/>
            <person name="Pajuelo D."/>
            <person name="Ebbesson L."/>
            <person name="Teles M."/>
            <person name="MacKenzie S."/>
            <person name="Amaro C."/>
        </authorList>
    </citation>
    <scope>NUCLEOTIDE SEQUENCE</scope>
</reference>
<evidence type="ECO:0000313" key="1">
    <source>
        <dbReference type="EMBL" id="JAH83186.1"/>
    </source>
</evidence>